<sequence length="77" mass="9254">MLWRHSQLPSQQSQPQHTHVFHLIRFVFVNFHYTLHTTTHYYTLYNIPSNLQSLTHLPKWTQPHKPSLWPTAQPIPT</sequence>
<dbReference type="EMBL" id="LHQQ01000056">
    <property type="protein sequence ID" value="KOS44708.1"/>
    <property type="molecule type" value="Genomic_DNA"/>
</dbReference>
<name>A0A0M8P429_9EURO</name>
<dbReference type="AlphaFoldDB" id="A0A0M8P429"/>
<reference evidence="1 2" key="1">
    <citation type="submission" date="2015-08" db="EMBL/GenBank/DDBJ databases">
        <title>Genome sequencing of Penicillium nordicum.</title>
        <authorList>
            <person name="Nguyen H.D."/>
            <person name="Seifert K.A."/>
        </authorList>
    </citation>
    <scope>NUCLEOTIDE SEQUENCE [LARGE SCALE GENOMIC DNA]</scope>
    <source>
        <strain evidence="1 2">DAOMC 185683</strain>
    </source>
</reference>
<keyword evidence="2" id="KW-1185">Reference proteome</keyword>
<proteinExistence type="predicted"/>
<evidence type="ECO:0000313" key="1">
    <source>
        <dbReference type="EMBL" id="KOS44708.1"/>
    </source>
</evidence>
<gene>
    <name evidence="1" type="ORF">ACN38_g4375</name>
</gene>
<evidence type="ECO:0000313" key="2">
    <source>
        <dbReference type="Proteomes" id="UP000037696"/>
    </source>
</evidence>
<dbReference type="Proteomes" id="UP000037696">
    <property type="component" value="Unassembled WGS sequence"/>
</dbReference>
<comment type="caution">
    <text evidence="1">The sequence shown here is derived from an EMBL/GenBank/DDBJ whole genome shotgun (WGS) entry which is preliminary data.</text>
</comment>
<organism evidence="1 2">
    <name type="scientific">Penicillium nordicum</name>
    <dbReference type="NCBI Taxonomy" id="229535"/>
    <lineage>
        <taxon>Eukaryota</taxon>
        <taxon>Fungi</taxon>
        <taxon>Dikarya</taxon>
        <taxon>Ascomycota</taxon>
        <taxon>Pezizomycotina</taxon>
        <taxon>Eurotiomycetes</taxon>
        <taxon>Eurotiomycetidae</taxon>
        <taxon>Eurotiales</taxon>
        <taxon>Aspergillaceae</taxon>
        <taxon>Penicillium</taxon>
    </lineage>
</organism>
<protein>
    <submittedName>
        <fullName evidence="1">Uncharacterized protein</fullName>
    </submittedName>
</protein>
<accession>A0A0M8P429</accession>